<keyword evidence="9 14" id="KW-0472">Membrane</keyword>
<feature type="transmembrane region" description="Helical" evidence="14">
    <location>
        <begin position="544"/>
        <end position="570"/>
    </location>
</feature>
<dbReference type="CDD" id="cd20070">
    <property type="entry name" value="5TM_YidC_Alb3"/>
    <property type="match status" value="1"/>
</dbReference>
<evidence type="ECO:0000313" key="17">
    <source>
        <dbReference type="EMBL" id="VAX29539.1"/>
    </source>
</evidence>
<dbReference type="GO" id="GO:0032977">
    <property type="term" value="F:membrane insertase activity"/>
    <property type="evidence" value="ECO:0007669"/>
    <property type="project" value="InterPro"/>
</dbReference>
<dbReference type="PRINTS" id="PR01900">
    <property type="entry name" value="YIDCPROTEIN"/>
</dbReference>
<keyword evidence="8 14" id="KW-1133">Transmembrane helix</keyword>
<evidence type="ECO:0000256" key="11">
    <source>
        <dbReference type="ARBA" id="ARBA00033245"/>
    </source>
</evidence>
<dbReference type="NCBIfam" id="TIGR03593">
    <property type="entry name" value="yidC_nterm"/>
    <property type="match status" value="1"/>
</dbReference>
<evidence type="ECO:0000259" key="16">
    <source>
        <dbReference type="Pfam" id="PF14849"/>
    </source>
</evidence>
<evidence type="ECO:0000256" key="8">
    <source>
        <dbReference type="ARBA" id="ARBA00022989"/>
    </source>
</evidence>
<evidence type="ECO:0000256" key="4">
    <source>
        <dbReference type="ARBA" id="ARBA00022448"/>
    </source>
</evidence>
<evidence type="ECO:0000256" key="10">
    <source>
        <dbReference type="ARBA" id="ARBA00023186"/>
    </source>
</evidence>
<sequence>MDKQTTIAFILMGIILVVWLYFNSPEPQPHVPNTSDTTLTNKQAEPKRDTVAEAELEQTAKQVEEKTNTEQVEEMGVFAPSKKKGQIITVETDLAKMEFTSKGGKIRKCYLKNYGTWYYRKMDENDFYNRHVQLINQTNGGDLDLIFVTQDGQLVNTSKLDFQSSADTYYYRVSGNDSLVITYTFVVEKGKEIKKQFVIYGDNYQSKFNVEMVNMNKIITGLRYDVEWASGLNFVEENSKDEATYSNASAYSGDELLIIDASSAGEKVEKDINGKVDWISIKSKYFAMILTPKTPSSDGGASFEGTHEEIPGLGEREYYKVSLKVPFKDLKDQKDSFYLYLGPVDYHILKSYAKNYEAIFDFGSFFGLKFIIRPISEYILLPLFTFLHSFIPNYGIVIIIFSIIIKIALYPLTKQSYMSMRKMQKLQPKISELKEKYKGDQQKIQKETMGLYKTYGVNPAGGCLPMVLQMPILFALFTFFRVAIEIRHESFLWIKDLASPDYVYNLGFTIPFVGVDKITILAPILGITMFLQQRMTVKDPSQKAMVYVMPIVMTFLFMSFSSGLNLYYLMFNILSIGQQYYINNKKGDDLVPVKGSDKKGGGFMQRMMDAAEKQKQSQKHPTTKKRKF</sequence>
<feature type="transmembrane region" description="Helical" evidence="14">
    <location>
        <begin position="394"/>
        <end position="413"/>
    </location>
</feature>
<keyword evidence="10" id="KW-0143">Chaperone</keyword>
<dbReference type="Pfam" id="PF14849">
    <property type="entry name" value="YidC_periplas"/>
    <property type="match status" value="1"/>
</dbReference>
<dbReference type="InterPro" id="IPR047196">
    <property type="entry name" value="YidC_ALB_C"/>
</dbReference>
<feature type="region of interest" description="Disordered" evidence="13">
    <location>
        <begin position="30"/>
        <end position="50"/>
    </location>
</feature>
<feature type="transmembrane region" description="Helical" evidence="14">
    <location>
        <begin position="6"/>
        <end position="22"/>
    </location>
</feature>
<keyword evidence="5" id="KW-1003">Cell membrane</keyword>
<evidence type="ECO:0000256" key="9">
    <source>
        <dbReference type="ARBA" id="ARBA00023136"/>
    </source>
</evidence>
<dbReference type="GO" id="GO:0015031">
    <property type="term" value="P:protein transport"/>
    <property type="evidence" value="ECO:0007669"/>
    <property type="project" value="UniProtKB-KW"/>
</dbReference>
<feature type="domain" description="Membrane insertase YidC/Oxa/ALB C-terminal" evidence="15">
    <location>
        <begin position="394"/>
        <end position="584"/>
    </location>
</feature>
<accession>A0A3B1CH35</accession>
<comment type="subcellular location">
    <subcellularLocation>
        <location evidence="1">Cell inner membrane</location>
        <topology evidence="1">Multi-pass membrane protein</topology>
    </subcellularLocation>
</comment>
<feature type="transmembrane region" description="Helical" evidence="14">
    <location>
        <begin position="504"/>
        <end position="532"/>
    </location>
</feature>
<evidence type="ECO:0000256" key="2">
    <source>
        <dbReference type="ARBA" id="ARBA00010527"/>
    </source>
</evidence>
<evidence type="ECO:0000256" key="3">
    <source>
        <dbReference type="ARBA" id="ARBA00015325"/>
    </source>
</evidence>
<keyword evidence="4" id="KW-0813">Transport</keyword>
<evidence type="ECO:0000256" key="5">
    <source>
        <dbReference type="ARBA" id="ARBA00022475"/>
    </source>
</evidence>
<dbReference type="PANTHER" id="PTHR12428:SF65">
    <property type="entry name" value="CYTOCHROME C OXIDASE ASSEMBLY PROTEIN COX18, MITOCHONDRIAL"/>
    <property type="match status" value="1"/>
</dbReference>
<dbReference type="InterPro" id="IPR001708">
    <property type="entry name" value="YidC/ALB3/OXA1/COX18"/>
</dbReference>
<keyword evidence="7" id="KW-0653">Protein transport</keyword>
<dbReference type="GO" id="GO:0051205">
    <property type="term" value="P:protein insertion into membrane"/>
    <property type="evidence" value="ECO:0007669"/>
    <property type="project" value="TreeGrafter"/>
</dbReference>
<dbReference type="PRINTS" id="PR00701">
    <property type="entry name" value="60KDINNERMP"/>
</dbReference>
<dbReference type="InterPro" id="IPR038221">
    <property type="entry name" value="YidC_periplasmic_sf"/>
</dbReference>
<feature type="compositionally biased region" description="Basic residues" evidence="13">
    <location>
        <begin position="616"/>
        <end position="628"/>
    </location>
</feature>
<dbReference type="Pfam" id="PF02096">
    <property type="entry name" value="60KD_IMP"/>
    <property type="match status" value="1"/>
</dbReference>
<name>A0A3B1CH35_9ZZZZ</name>
<evidence type="ECO:0000256" key="14">
    <source>
        <dbReference type="SAM" id="Phobius"/>
    </source>
</evidence>
<keyword evidence="6 14" id="KW-0812">Transmembrane</keyword>
<feature type="transmembrane region" description="Helical" evidence="14">
    <location>
        <begin position="463"/>
        <end position="484"/>
    </location>
</feature>
<dbReference type="Gene3D" id="2.70.98.90">
    <property type="match status" value="1"/>
</dbReference>
<protein>
    <recommendedName>
        <fullName evidence="3">Membrane protein insertase YidC</fullName>
    </recommendedName>
    <alternativeName>
        <fullName evidence="12">Foldase YidC</fullName>
    </alternativeName>
    <alternativeName>
        <fullName evidence="11">Membrane integrase YidC</fullName>
    </alternativeName>
</protein>
<dbReference type="InterPro" id="IPR028055">
    <property type="entry name" value="YidC/Oxa/ALB_C"/>
</dbReference>
<organism evidence="17">
    <name type="scientific">hydrothermal vent metagenome</name>
    <dbReference type="NCBI Taxonomy" id="652676"/>
    <lineage>
        <taxon>unclassified sequences</taxon>
        <taxon>metagenomes</taxon>
        <taxon>ecological metagenomes</taxon>
    </lineage>
</organism>
<dbReference type="AlphaFoldDB" id="A0A3B1CH35"/>
<dbReference type="EMBL" id="UOGD01000454">
    <property type="protein sequence ID" value="VAX29539.1"/>
    <property type="molecule type" value="Genomic_DNA"/>
</dbReference>
<dbReference type="HAMAP" id="MF_01810">
    <property type="entry name" value="YidC_type1"/>
    <property type="match status" value="1"/>
</dbReference>
<feature type="domain" description="Membrane insertase YidC N-terminal" evidence="16">
    <location>
        <begin position="88"/>
        <end position="375"/>
    </location>
</feature>
<evidence type="ECO:0000256" key="1">
    <source>
        <dbReference type="ARBA" id="ARBA00004429"/>
    </source>
</evidence>
<evidence type="ECO:0000259" key="15">
    <source>
        <dbReference type="Pfam" id="PF02096"/>
    </source>
</evidence>
<evidence type="ECO:0000256" key="12">
    <source>
        <dbReference type="ARBA" id="ARBA00033342"/>
    </source>
</evidence>
<dbReference type="CDD" id="cd19961">
    <property type="entry name" value="EcYidC-like_peri"/>
    <property type="match status" value="1"/>
</dbReference>
<evidence type="ECO:0000256" key="13">
    <source>
        <dbReference type="SAM" id="MobiDB-lite"/>
    </source>
</evidence>
<dbReference type="PANTHER" id="PTHR12428">
    <property type="entry name" value="OXA1"/>
    <property type="match status" value="1"/>
</dbReference>
<reference evidence="17" key="1">
    <citation type="submission" date="2018-06" db="EMBL/GenBank/DDBJ databases">
        <authorList>
            <person name="Zhirakovskaya E."/>
        </authorList>
    </citation>
    <scope>NUCLEOTIDE SEQUENCE</scope>
</reference>
<dbReference type="GO" id="GO:0005886">
    <property type="term" value="C:plasma membrane"/>
    <property type="evidence" value="ECO:0007669"/>
    <property type="project" value="UniProtKB-SubCell"/>
</dbReference>
<feature type="compositionally biased region" description="Polar residues" evidence="13">
    <location>
        <begin position="31"/>
        <end position="43"/>
    </location>
</feature>
<dbReference type="InterPro" id="IPR028053">
    <property type="entry name" value="Membr_insert_YidC_N"/>
</dbReference>
<gene>
    <name evidence="17" type="ORF">MNBD_IGNAVI01-1477</name>
</gene>
<dbReference type="InterPro" id="IPR019998">
    <property type="entry name" value="Membr_insert_YidC"/>
</dbReference>
<feature type="region of interest" description="Disordered" evidence="13">
    <location>
        <begin position="598"/>
        <end position="628"/>
    </location>
</feature>
<evidence type="ECO:0000256" key="7">
    <source>
        <dbReference type="ARBA" id="ARBA00022927"/>
    </source>
</evidence>
<proteinExistence type="inferred from homology"/>
<evidence type="ECO:0000256" key="6">
    <source>
        <dbReference type="ARBA" id="ARBA00022692"/>
    </source>
</evidence>
<dbReference type="NCBIfam" id="TIGR03592">
    <property type="entry name" value="yidC_oxa1_cterm"/>
    <property type="match status" value="1"/>
</dbReference>
<comment type="similarity">
    <text evidence="2">Belongs to the OXA1/ALB3/YidC family. Type 1 subfamily.</text>
</comment>